<dbReference type="CDD" id="cd07033">
    <property type="entry name" value="TPP_PYR_DXS_TK_like"/>
    <property type="match status" value="1"/>
</dbReference>
<dbReference type="Proteomes" id="UP001332192">
    <property type="component" value="Chromosome"/>
</dbReference>
<name>A0ABZ1C1G3_9FIRM</name>
<keyword evidence="13" id="KW-1185">Reference proteome</keyword>
<dbReference type="SUPFAM" id="SSF52922">
    <property type="entry name" value="TK C-terminal domain-like"/>
    <property type="match status" value="1"/>
</dbReference>
<evidence type="ECO:0000313" key="12">
    <source>
        <dbReference type="EMBL" id="WRP18631.1"/>
    </source>
</evidence>
<evidence type="ECO:0000256" key="4">
    <source>
        <dbReference type="ARBA" id="ARBA00013152"/>
    </source>
</evidence>
<dbReference type="InterPro" id="IPR005478">
    <property type="entry name" value="Transketolase_bac-like"/>
</dbReference>
<reference evidence="12 13" key="1">
    <citation type="journal article" date="2024" name="Front. Microbiol.">
        <title>Novel thermophilic genera Geochorda gen. nov. and Carboxydochorda gen. nov. from the deep terrestrial subsurface reveal the ecophysiological diversity in the class Limnochordia.</title>
        <authorList>
            <person name="Karnachuk O.V."/>
            <person name="Lukina A.P."/>
            <person name="Avakyan M.R."/>
            <person name="Kadnikov V.V."/>
            <person name="Begmatov S."/>
            <person name="Beletsky A.V."/>
            <person name="Vlasova K.G."/>
            <person name="Novikov A.A."/>
            <person name="Shcherbakova V.A."/>
            <person name="Mardanov A.V."/>
            <person name="Ravin N.V."/>
        </authorList>
    </citation>
    <scope>NUCLEOTIDE SEQUENCE [LARGE SCALE GENOMIC DNA]</scope>
    <source>
        <strain evidence="12 13">L945</strain>
    </source>
</reference>
<dbReference type="InterPro" id="IPR009014">
    <property type="entry name" value="Transketo_C/PFOR_II"/>
</dbReference>
<keyword evidence="6" id="KW-0479">Metal-binding</keyword>
<dbReference type="EMBL" id="CP141615">
    <property type="protein sequence ID" value="WRP18631.1"/>
    <property type="molecule type" value="Genomic_DNA"/>
</dbReference>
<evidence type="ECO:0000256" key="1">
    <source>
        <dbReference type="ARBA" id="ARBA00001946"/>
    </source>
</evidence>
<dbReference type="RefSeq" id="WP_324717904.1">
    <property type="nucleotide sequence ID" value="NZ_CP141615.1"/>
</dbReference>
<evidence type="ECO:0000256" key="5">
    <source>
        <dbReference type="ARBA" id="ARBA00022679"/>
    </source>
</evidence>
<proteinExistence type="inferred from homology"/>
<dbReference type="EC" id="2.2.1.1" evidence="4 10"/>
<dbReference type="InterPro" id="IPR033247">
    <property type="entry name" value="Transketolase_fam"/>
</dbReference>
<comment type="cofactor">
    <cofactor evidence="2">
        <name>thiamine diphosphate</name>
        <dbReference type="ChEBI" id="CHEBI:58937"/>
    </cofactor>
</comment>
<dbReference type="InterPro" id="IPR055152">
    <property type="entry name" value="Transketolase-like_C_2"/>
</dbReference>
<dbReference type="PANTHER" id="PTHR43522:SF2">
    <property type="entry name" value="TRANSKETOLASE 1-RELATED"/>
    <property type="match status" value="1"/>
</dbReference>
<dbReference type="PROSITE" id="PS00801">
    <property type="entry name" value="TRANSKETOLASE_1"/>
    <property type="match status" value="1"/>
</dbReference>
<sequence length="681" mass="73885">MHVISSTVSSVDDAILSKVADTVRVLAVDAIEAARSGHPGLPLGCAEIGAVLFGEWLRHDPAWPAWPDRDRFVLSAGHGSMLLYSLLHLSGYALGLEELRRFRQLHSLTPGHPEYGLTPGVETTTGPLGQGFGNAVGMALVEAMLARRFNRPGLAVVDHRTWVLAGDGDLMEGVSSEAASLAGHLRLGKLIVIYDQNRISIEGTTELAFTEDVAKRFEAYGWHVAAVDGHDLGALRAAIRWAVSDVSAPKLIVARTHIAYKSEKQDQAEAHGAPLGREAVAALKRRLGWDPDRAFEVPAEVYRYFDERRKAWRKQAETWQRLWEQWSASHPELRRQWDEAWSLEVPEDLVEALPAFVEQKPVSTRVAGGKVLNAVAERLPYLVGGSADLAPSTRTYLDGKGSVQAGQFEGRNLHFGVREHAMGAILNGMALHGGVRPFGSTFLVFSDYMRPPIRLAAMMRLPVLFVFTHDSVWVGEDGPTHQPVEHLDALRAIPQLEVWRPADARETAAAYLAAIERRDGPSALVLTRQDVPVLPLEGPDGATRQRQGVKEGAYVLWEAGGGPVDVTLVATGSEVSLALDAARSAQAEGIRARVVSVPCRERFIAMPPERRERLLAAPAPRVIVEAGVRAGWGWLAGPAGRFVGVERFGLSAPAAQAAQEVGLTKERVLAAVREAAGKQAG</sequence>
<keyword evidence="8" id="KW-0786">Thiamine pyrophosphate</keyword>
<dbReference type="Gene3D" id="3.40.50.970">
    <property type="match status" value="2"/>
</dbReference>
<dbReference type="Pfam" id="PF00456">
    <property type="entry name" value="Transketolase_N"/>
    <property type="match status" value="1"/>
</dbReference>
<keyword evidence="5 12" id="KW-0808">Transferase</keyword>
<evidence type="ECO:0000313" key="13">
    <source>
        <dbReference type="Proteomes" id="UP001332192"/>
    </source>
</evidence>
<dbReference type="NCBIfam" id="TIGR00232">
    <property type="entry name" value="tktlase_bact"/>
    <property type="match status" value="1"/>
</dbReference>
<dbReference type="Pfam" id="PF02779">
    <property type="entry name" value="Transket_pyr"/>
    <property type="match status" value="1"/>
</dbReference>
<evidence type="ECO:0000256" key="9">
    <source>
        <dbReference type="ARBA" id="ARBA00049473"/>
    </source>
</evidence>
<evidence type="ECO:0000256" key="7">
    <source>
        <dbReference type="ARBA" id="ARBA00022842"/>
    </source>
</evidence>
<protein>
    <recommendedName>
        <fullName evidence="4 10">Transketolase</fullName>
        <ecNumber evidence="4 10">2.2.1.1</ecNumber>
    </recommendedName>
</protein>
<evidence type="ECO:0000256" key="3">
    <source>
        <dbReference type="ARBA" id="ARBA00007131"/>
    </source>
</evidence>
<evidence type="ECO:0000256" key="6">
    <source>
        <dbReference type="ARBA" id="ARBA00022723"/>
    </source>
</evidence>
<dbReference type="InterPro" id="IPR029061">
    <property type="entry name" value="THDP-binding"/>
</dbReference>
<dbReference type="SMART" id="SM00861">
    <property type="entry name" value="Transket_pyr"/>
    <property type="match status" value="1"/>
</dbReference>
<dbReference type="PANTHER" id="PTHR43522">
    <property type="entry name" value="TRANSKETOLASE"/>
    <property type="match status" value="1"/>
</dbReference>
<dbReference type="InterPro" id="IPR049557">
    <property type="entry name" value="Transketolase_CS"/>
</dbReference>
<dbReference type="SUPFAM" id="SSF52518">
    <property type="entry name" value="Thiamin diphosphate-binding fold (THDP-binding)"/>
    <property type="match status" value="2"/>
</dbReference>
<evidence type="ECO:0000256" key="10">
    <source>
        <dbReference type="NCBIfam" id="TIGR00232"/>
    </source>
</evidence>
<dbReference type="CDD" id="cd02012">
    <property type="entry name" value="TPP_TK"/>
    <property type="match status" value="1"/>
</dbReference>
<evidence type="ECO:0000256" key="2">
    <source>
        <dbReference type="ARBA" id="ARBA00001964"/>
    </source>
</evidence>
<evidence type="ECO:0000259" key="11">
    <source>
        <dbReference type="SMART" id="SM00861"/>
    </source>
</evidence>
<comment type="catalytic activity">
    <reaction evidence="9">
        <text>D-sedoheptulose 7-phosphate + D-glyceraldehyde 3-phosphate = aldehydo-D-ribose 5-phosphate + D-xylulose 5-phosphate</text>
        <dbReference type="Rhea" id="RHEA:10508"/>
        <dbReference type="ChEBI" id="CHEBI:57483"/>
        <dbReference type="ChEBI" id="CHEBI:57737"/>
        <dbReference type="ChEBI" id="CHEBI:58273"/>
        <dbReference type="ChEBI" id="CHEBI:59776"/>
        <dbReference type="EC" id="2.2.1.1"/>
    </reaction>
</comment>
<accession>A0ABZ1C1G3</accession>
<dbReference type="InterPro" id="IPR005474">
    <property type="entry name" value="Transketolase_N"/>
</dbReference>
<dbReference type="Pfam" id="PF22613">
    <property type="entry name" value="Transketolase_C_1"/>
    <property type="match status" value="1"/>
</dbReference>
<evidence type="ECO:0000256" key="8">
    <source>
        <dbReference type="ARBA" id="ARBA00023052"/>
    </source>
</evidence>
<comment type="cofactor">
    <cofactor evidence="1">
        <name>Mg(2+)</name>
        <dbReference type="ChEBI" id="CHEBI:18420"/>
    </cofactor>
</comment>
<gene>
    <name evidence="12" type="primary">tkt</name>
    <name evidence="12" type="ORF">U7230_06425</name>
</gene>
<dbReference type="InterPro" id="IPR005475">
    <property type="entry name" value="Transketolase-like_Pyr-bd"/>
</dbReference>
<feature type="domain" description="Transketolase-like pyrimidine-binding" evidence="11">
    <location>
        <begin position="362"/>
        <end position="533"/>
    </location>
</feature>
<dbReference type="GO" id="GO:0004802">
    <property type="term" value="F:transketolase activity"/>
    <property type="evidence" value="ECO:0007669"/>
    <property type="project" value="UniProtKB-EC"/>
</dbReference>
<comment type="similarity">
    <text evidence="3">Belongs to the transketolase family.</text>
</comment>
<organism evidence="12 13">
    <name type="scientific">Carboxydichorda subterranea</name>
    <dbReference type="NCBI Taxonomy" id="3109565"/>
    <lineage>
        <taxon>Bacteria</taxon>
        <taxon>Bacillati</taxon>
        <taxon>Bacillota</taxon>
        <taxon>Limnochordia</taxon>
        <taxon>Limnochordales</taxon>
        <taxon>Geochordaceae</taxon>
        <taxon>Carboxydichorda</taxon>
    </lineage>
</organism>
<dbReference type="Gene3D" id="3.40.50.920">
    <property type="match status" value="1"/>
</dbReference>
<keyword evidence="7" id="KW-0460">Magnesium</keyword>